<gene>
    <name evidence="1" type="ORF">TNCT_732231</name>
</gene>
<organism evidence="1 2">
    <name type="scientific">Trichonephila clavata</name>
    <name type="common">Joro spider</name>
    <name type="synonym">Nephila clavata</name>
    <dbReference type="NCBI Taxonomy" id="2740835"/>
    <lineage>
        <taxon>Eukaryota</taxon>
        <taxon>Metazoa</taxon>
        <taxon>Ecdysozoa</taxon>
        <taxon>Arthropoda</taxon>
        <taxon>Chelicerata</taxon>
        <taxon>Arachnida</taxon>
        <taxon>Araneae</taxon>
        <taxon>Araneomorphae</taxon>
        <taxon>Entelegynae</taxon>
        <taxon>Araneoidea</taxon>
        <taxon>Nephilidae</taxon>
        <taxon>Trichonephila</taxon>
    </lineage>
</organism>
<comment type="caution">
    <text evidence="1">The sequence shown here is derived from an EMBL/GenBank/DDBJ whole genome shotgun (WGS) entry which is preliminary data.</text>
</comment>
<sequence>MRRHRYCYARLILPPSRPSLHNCSEKFTHTLPFLIFVTKEQPPGPLLLVCVQICYSGTITLDQKRIKNRELNRQAGKASLFVKRHSEDVRSYTLQQTLRLICSELYTESKLFVKFCIVSHDVESSRQVISAERQQSFRENTENEGLTHSSDGQQVIHLPCYGTADRKNVPIDRVGKACNSTSR</sequence>
<evidence type="ECO:0000313" key="1">
    <source>
        <dbReference type="EMBL" id="GFQ84895.1"/>
    </source>
</evidence>
<reference evidence="1" key="1">
    <citation type="submission" date="2020-07" db="EMBL/GenBank/DDBJ databases">
        <title>Multicomponent nature underlies the extraordinary mechanical properties of spider dragline silk.</title>
        <authorList>
            <person name="Kono N."/>
            <person name="Nakamura H."/>
            <person name="Mori M."/>
            <person name="Yoshida Y."/>
            <person name="Ohtoshi R."/>
            <person name="Malay A.D."/>
            <person name="Moran D.A.P."/>
            <person name="Tomita M."/>
            <person name="Numata K."/>
            <person name="Arakawa K."/>
        </authorList>
    </citation>
    <scope>NUCLEOTIDE SEQUENCE</scope>
</reference>
<dbReference type="EMBL" id="BMAO01022832">
    <property type="protein sequence ID" value="GFQ84895.1"/>
    <property type="molecule type" value="Genomic_DNA"/>
</dbReference>
<dbReference type="OrthoDB" id="10420598at2759"/>
<protein>
    <submittedName>
        <fullName evidence="1">Uncharacterized protein</fullName>
    </submittedName>
</protein>
<dbReference type="Proteomes" id="UP000887116">
    <property type="component" value="Unassembled WGS sequence"/>
</dbReference>
<evidence type="ECO:0000313" key="2">
    <source>
        <dbReference type="Proteomes" id="UP000887116"/>
    </source>
</evidence>
<keyword evidence="2" id="KW-1185">Reference proteome</keyword>
<name>A0A8X6FMP6_TRICU</name>
<accession>A0A8X6FMP6</accession>
<proteinExistence type="predicted"/>
<dbReference type="AlphaFoldDB" id="A0A8X6FMP6"/>